<protein>
    <submittedName>
        <fullName evidence="7">Site-specific integrase</fullName>
    </submittedName>
</protein>
<dbReference type="PANTHER" id="PTHR30349:SF64">
    <property type="entry name" value="PROPHAGE INTEGRASE INTD-RELATED"/>
    <property type="match status" value="1"/>
</dbReference>
<evidence type="ECO:0000313" key="8">
    <source>
        <dbReference type="Proteomes" id="UP000198312"/>
    </source>
</evidence>
<dbReference type="GO" id="GO:0015074">
    <property type="term" value="P:DNA integration"/>
    <property type="evidence" value="ECO:0007669"/>
    <property type="project" value="InterPro"/>
</dbReference>
<dbReference type="KEGG" id="vil:CFK37_03990"/>
<dbReference type="InterPro" id="IPR011010">
    <property type="entry name" value="DNA_brk_join_enz"/>
</dbReference>
<dbReference type="AlphaFoldDB" id="A0A220U0E3"/>
<evidence type="ECO:0000313" key="7">
    <source>
        <dbReference type="EMBL" id="ASK61393.1"/>
    </source>
</evidence>
<feature type="domain" description="Core-binding (CB)" evidence="6">
    <location>
        <begin position="87"/>
        <end position="168"/>
    </location>
</feature>
<dbReference type="Gene3D" id="1.10.150.130">
    <property type="match status" value="1"/>
</dbReference>
<dbReference type="CDD" id="cd01189">
    <property type="entry name" value="INT_ICEBs1_C_like"/>
    <property type="match status" value="1"/>
</dbReference>
<dbReference type="Pfam" id="PF14657">
    <property type="entry name" value="Arm-DNA-bind_4"/>
    <property type="match status" value="1"/>
</dbReference>
<feature type="domain" description="Tyr recombinase" evidence="5">
    <location>
        <begin position="201"/>
        <end position="411"/>
    </location>
</feature>
<dbReference type="InterPro" id="IPR010998">
    <property type="entry name" value="Integrase_recombinase_N"/>
</dbReference>
<keyword evidence="8" id="KW-1185">Reference proteome</keyword>
<dbReference type="Gene3D" id="1.10.443.10">
    <property type="entry name" value="Intergrase catalytic core"/>
    <property type="match status" value="1"/>
</dbReference>
<name>A0A220U0E3_9BACI</name>
<dbReference type="Proteomes" id="UP000198312">
    <property type="component" value="Chromosome"/>
</dbReference>
<evidence type="ECO:0000256" key="3">
    <source>
        <dbReference type="ARBA" id="ARBA00023172"/>
    </source>
</evidence>
<dbReference type="PROSITE" id="PS51898">
    <property type="entry name" value="TYR_RECOMBINASE"/>
    <property type="match status" value="1"/>
</dbReference>
<dbReference type="PROSITE" id="PS51900">
    <property type="entry name" value="CB"/>
    <property type="match status" value="1"/>
</dbReference>
<evidence type="ECO:0000259" key="5">
    <source>
        <dbReference type="PROSITE" id="PS51898"/>
    </source>
</evidence>
<dbReference type="GO" id="GO:0006310">
    <property type="term" value="P:DNA recombination"/>
    <property type="evidence" value="ECO:0007669"/>
    <property type="project" value="UniProtKB-KW"/>
</dbReference>
<proteinExistence type="inferred from homology"/>
<dbReference type="SUPFAM" id="SSF56349">
    <property type="entry name" value="DNA breaking-rejoining enzymes"/>
    <property type="match status" value="1"/>
</dbReference>
<keyword evidence="2 4" id="KW-0238">DNA-binding</keyword>
<evidence type="ECO:0000256" key="1">
    <source>
        <dbReference type="ARBA" id="ARBA00008857"/>
    </source>
</evidence>
<dbReference type="InterPro" id="IPR044068">
    <property type="entry name" value="CB"/>
</dbReference>
<gene>
    <name evidence="7" type="ORF">CFK37_03990</name>
</gene>
<sequence length="426" mass="49798">MLCKCIYSIEQKYTDNLYDLIEVINMASFRKRGKTWQFTVEIGIDPVTGKRKQKTQSGFKTKKAAQLAASEIDKKVNDGTYIGESDITFGELVPIWLKYYNKYVRKGTMESRNTSVNKLNEYFRFIMMRKIKKTDYVSMLHNLQDRELSVNTIKSIHSTASLIFKYACYEIGIIKMNPTENVDMRFLKSAVLCENDGSLKDNEKFLEKEDLAEFLQIANSRNGENPQEYIVFLMLAYTGLRRGELSVLKWQDIDFQNQTISITKTFSYGDTKAGNDIQLISPKTPESKRVIDIDDFVIIQLKKHQSWLKQFMMENRKFYRDQDFIFVNTFKYLGYPIAPQTIYYHMTAILKKMEYPVKLSPHSMRHTHASLCIEAGIPLRDIAERLGHRDIKMLEKIYAHTTKGQKKKTAQMFNQLMSKVRKETPF</sequence>
<comment type="similarity">
    <text evidence="1">Belongs to the 'phage' integrase family.</text>
</comment>
<dbReference type="EMBL" id="CP022315">
    <property type="protein sequence ID" value="ASK61393.1"/>
    <property type="molecule type" value="Genomic_DNA"/>
</dbReference>
<keyword evidence="3" id="KW-0233">DNA recombination</keyword>
<dbReference type="InterPro" id="IPR028259">
    <property type="entry name" value="AP2-like_int_N"/>
</dbReference>
<dbReference type="InterPro" id="IPR050090">
    <property type="entry name" value="Tyrosine_recombinase_XerCD"/>
</dbReference>
<reference evidence="7 8" key="1">
    <citation type="submission" date="2017-07" db="EMBL/GenBank/DDBJ databases">
        <title>Virgibacillus sp. LM2416.</title>
        <authorList>
            <person name="Tak E.J."/>
            <person name="Bae J.-W."/>
        </authorList>
    </citation>
    <scope>NUCLEOTIDE SEQUENCE [LARGE SCALE GENOMIC DNA]</scope>
    <source>
        <strain evidence="7 8">LM2416</strain>
    </source>
</reference>
<evidence type="ECO:0000256" key="2">
    <source>
        <dbReference type="ARBA" id="ARBA00023125"/>
    </source>
</evidence>
<evidence type="ECO:0000259" key="6">
    <source>
        <dbReference type="PROSITE" id="PS51900"/>
    </source>
</evidence>
<dbReference type="Pfam" id="PF00589">
    <property type="entry name" value="Phage_integrase"/>
    <property type="match status" value="1"/>
</dbReference>
<organism evidence="7 8">
    <name type="scientific">Virgibacillus phasianinus</name>
    <dbReference type="NCBI Taxonomy" id="2017483"/>
    <lineage>
        <taxon>Bacteria</taxon>
        <taxon>Bacillati</taxon>
        <taxon>Bacillota</taxon>
        <taxon>Bacilli</taxon>
        <taxon>Bacillales</taxon>
        <taxon>Bacillaceae</taxon>
        <taxon>Virgibacillus</taxon>
    </lineage>
</organism>
<evidence type="ECO:0000256" key="4">
    <source>
        <dbReference type="PROSITE-ProRule" id="PRU01248"/>
    </source>
</evidence>
<accession>A0A220U0E3</accession>
<dbReference type="InterPro" id="IPR002104">
    <property type="entry name" value="Integrase_catalytic"/>
</dbReference>
<dbReference type="GO" id="GO:0003677">
    <property type="term" value="F:DNA binding"/>
    <property type="evidence" value="ECO:0007669"/>
    <property type="project" value="UniProtKB-UniRule"/>
</dbReference>
<dbReference type="OrthoDB" id="9803188at2"/>
<dbReference type="PANTHER" id="PTHR30349">
    <property type="entry name" value="PHAGE INTEGRASE-RELATED"/>
    <property type="match status" value="1"/>
</dbReference>
<dbReference type="InterPro" id="IPR013762">
    <property type="entry name" value="Integrase-like_cat_sf"/>
</dbReference>